<reference evidence="1 2" key="1">
    <citation type="submission" date="2013-03" db="EMBL/GenBank/DDBJ databases">
        <title>The Genome Sequence of Capronia coronata CBS 617.96.</title>
        <authorList>
            <consortium name="The Broad Institute Genomics Platform"/>
            <person name="Cuomo C."/>
            <person name="de Hoog S."/>
            <person name="Gorbushina A."/>
            <person name="Walker B."/>
            <person name="Young S.K."/>
            <person name="Zeng Q."/>
            <person name="Gargeya S."/>
            <person name="Fitzgerald M."/>
            <person name="Haas B."/>
            <person name="Abouelleil A."/>
            <person name="Allen A.W."/>
            <person name="Alvarado L."/>
            <person name="Arachchi H.M."/>
            <person name="Berlin A.M."/>
            <person name="Chapman S.B."/>
            <person name="Gainer-Dewar J."/>
            <person name="Goldberg J."/>
            <person name="Griggs A."/>
            <person name="Gujja S."/>
            <person name="Hansen M."/>
            <person name="Howarth C."/>
            <person name="Imamovic A."/>
            <person name="Ireland A."/>
            <person name="Larimer J."/>
            <person name="McCowan C."/>
            <person name="Murphy C."/>
            <person name="Pearson M."/>
            <person name="Poon T.W."/>
            <person name="Priest M."/>
            <person name="Roberts A."/>
            <person name="Saif S."/>
            <person name="Shea T."/>
            <person name="Sisk P."/>
            <person name="Sykes S."/>
            <person name="Wortman J."/>
            <person name="Nusbaum C."/>
            <person name="Birren B."/>
        </authorList>
    </citation>
    <scope>NUCLEOTIDE SEQUENCE [LARGE SCALE GENOMIC DNA]</scope>
    <source>
        <strain evidence="1 2">CBS 617.96</strain>
    </source>
</reference>
<dbReference type="AlphaFoldDB" id="W9YF06"/>
<organism evidence="1 2">
    <name type="scientific">Capronia coronata CBS 617.96</name>
    <dbReference type="NCBI Taxonomy" id="1182541"/>
    <lineage>
        <taxon>Eukaryota</taxon>
        <taxon>Fungi</taxon>
        <taxon>Dikarya</taxon>
        <taxon>Ascomycota</taxon>
        <taxon>Pezizomycotina</taxon>
        <taxon>Eurotiomycetes</taxon>
        <taxon>Chaetothyriomycetidae</taxon>
        <taxon>Chaetothyriales</taxon>
        <taxon>Herpotrichiellaceae</taxon>
        <taxon>Capronia</taxon>
    </lineage>
</organism>
<dbReference type="GeneID" id="19159131"/>
<dbReference type="HOGENOM" id="CLU_159436_0_0_1"/>
<evidence type="ECO:0000313" key="2">
    <source>
        <dbReference type="Proteomes" id="UP000019484"/>
    </source>
</evidence>
<dbReference type="Proteomes" id="UP000019484">
    <property type="component" value="Unassembled WGS sequence"/>
</dbReference>
<dbReference type="EMBL" id="AMWN01000003">
    <property type="protein sequence ID" value="EXJ91138.1"/>
    <property type="molecule type" value="Genomic_DNA"/>
</dbReference>
<evidence type="ECO:0000313" key="1">
    <source>
        <dbReference type="EMBL" id="EXJ91138.1"/>
    </source>
</evidence>
<gene>
    <name evidence="1" type="ORF">A1O1_04247</name>
</gene>
<evidence type="ECO:0008006" key="3">
    <source>
        <dbReference type="Google" id="ProtNLM"/>
    </source>
</evidence>
<sequence>MIKRAFLAGDTATKPLLSQFISSFRVSQLDMFEGVKRVTKTTDADWTITHSLARERWEKGAAEVRQGNYMGFTEMLYSGMFVPGANGSHGDYQSRRELHNGLLSLPVEDLDEATDVGVRMGENGEVNRSH</sequence>
<proteinExistence type="predicted"/>
<keyword evidence="2" id="KW-1185">Reference proteome</keyword>
<comment type="caution">
    <text evidence="1">The sequence shown here is derived from an EMBL/GenBank/DDBJ whole genome shotgun (WGS) entry which is preliminary data.</text>
</comment>
<protein>
    <recommendedName>
        <fullName evidence="3">NmrA-like domain-containing protein</fullName>
    </recommendedName>
</protein>
<name>W9YF06_9EURO</name>
<dbReference type="RefSeq" id="XP_007723332.1">
    <property type="nucleotide sequence ID" value="XM_007725142.1"/>
</dbReference>
<dbReference type="STRING" id="1182541.W9YF06"/>
<dbReference type="OrthoDB" id="9974981at2759"/>
<accession>W9YF06</accession>